<sequence length="164" mass="18377">MSFYKTDDPTVLAAYEQERIDKALLQAEVDAFAHRFGGKGLVYADPARLAGIKFTPAKPRDLWRAPDRNGLQWPRSSPLKGATAEEKAALKALQAEWNEHMPTRKIDTNAVIRALGFSSSSDFFFEGLTFFRHEVFVYASTSKAMPRMTEILGSEYEQAKAARA</sequence>
<name>A0AAI9C2D1_STEMA</name>
<proteinExistence type="predicted"/>
<reference evidence="1" key="1">
    <citation type="submission" date="2022-07" db="EMBL/GenBank/DDBJ databases">
        <authorList>
            <consortium name="DAFM: The Division of Animal and Food Microbiology"/>
        </authorList>
    </citation>
    <scope>NUCLEOTIDE SEQUENCE</scope>
    <source>
        <strain evidence="1">19MO01SH01-2</strain>
    </source>
</reference>
<accession>A0AAI9C2D1</accession>
<evidence type="ECO:0000313" key="2">
    <source>
        <dbReference type="Proteomes" id="UP001218208"/>
    </source>
</evidence>
<gene>
    <name evidence="1" type="ORF">QEG23_002240</name>
</gene>
<protein>
    <submittedName>
        <fullName evidence="1">Uncharacterized protein</fullName>
    </submittedName>
</protein>
<comment type="caution">
    <text evidence="1">The sequence shown here is derived from an EMBL/GenBank/DDBJ whole genome shotgun (WGS) entry which is preliminary data.</text>
</comment>
<organism evidence="1 2">
    <name type="scientific">Stenotrophomonas maltophilia</name>
    <name type="common">Pseudomonas maltophilia</name>
    <name type="synonym">Xanthomonas maltophilia</name>
    <dbReference type="NCBI Taxonomy" id="40324"/>
    <lineage>
        <taxon>Bacteria</taxon>
        <taxon>Pseudomonadati</taxon>
        <taxon>Pseudomonadota</taxon>
        <taxon>Gammaproteobacteria</taxon>
        <taxon>Lysobacterales</taxon>
        <taxon>Lysobacteraceae</taxon>
        <taxon>Stenotrophomonas</taxon>
        <taxon>Stenotrophomonas maltophilia group</taxon>
    </lineage>
</organism>
<evidence type="ECO:0000313" key="1">
    <source>
        <dbReference type="EMBL" id="EKT4092720.1"/>
    </source>
</evidence>
<dbReference type="AlphaFoldDB" id="A0AAI9C2D1"/>
<dbReference type="Proteomes" id="UP001218208">
    <property type="component" value="Unassembled WGS sequence"/>
</dbReference>
<dbReference type="EMBL" id="ABLOJW010000010">
    <property type="protein sequence ID" value="EKT4092720.1"/>
    <property type="molecule type" value="Genomic_DNA"/>
</dbReference>